<accession>A0A8B9HLF1</accession>
<proteinExistence type="inferred from homology"/>
<feature type="domain" description="AIG1-type G" evidence="6">
    <location>
        <begin position="238"/>
        <end position="440"/>
    </location>
</feature>
<dbReference type="SUPFAM" id="SSF52540">
    <property type="entry name" value="P-loop containing nucleoside triphosphate hydrolases"/>
    <property type="match status" value="1"/>
</dbReference>
<dbReference type="GO" id="GO:0005525">
    <property type="term" value="F:GTP binding"/>
    <property type="evidence" value="ECO:0007669"/>
    <property type="project" value="UniProtKB-KW"/>
</dbReference>
<feature type="coiled-coil region" evidence="4">
    <location>
        <begin position="197"/>
        <end position="234"/>
    </location>
</feature>
<dbReference type="InterPro" id="IPR027417">
    <property type="entry name" value="P-loop_NTPase"/>
</dbReference>
<keyword evidence="2" id="KW-0547">Nucleotide-binding</keyword>
<feature type="region of interest" description="Disordered" evidence="5">
    <location>
        <begin position="777"/>
        <end position="814"/>
    </location>
</feature>
<feature type="compositionally biased region" description="Basic and acidic residues" evidence="5">
    <location>
        <begin position="588"/>
        <end position="621"/>
    </location>
</feature>
<evidence type="ECO:0000256" key="2">
    <source>
        <dbReference type="ARBA" id="ARBA00022741"/>
    </source>
</evidence>
<reference evidence="7" key="1">
    <citation type="submission" date="2025-08" db="UniProtKB">
        <authorList>
            <consortium name="Ensembl"/>
        </authorList>
    </citation>
    <scope>IDENTIFICATION</scope>
</reference>
<dbReference type="InterPro" id="IPR045058">
    <property type="entry name" value="GIMA/IAN/Toc"/>
</dbReference>
<comment type="similarity">
    <text evidence="1">Belongs to the TRAFAC class TrmE-Era-EngA-EngB-Septin-like GTPase superfamily. AIG1/Toc34/Toc159-like paraseptin GTPase family. IAN subfamily.</text>
</comment>
<evidence type="ECO:0000259" key="6">
    <source>
        <dbReference type="PROSITE" id="PS51720"/>
    </source>
</evidence>
<feature type="compositionally biased region" description="Basic and acidic residues" evidence="5">
    <location>
        <begin position="512"/>
        <end position="581"/>
    </location>
</feature>
<dbReference type="Proteomes" id="UP000694621">
    <property type="component" value="Unplaced"/>
</dbReference>
<dbReference type="Ensembl" id="ENSAMXT00005015779.1">
    <property type="protein sequence ID" value="ENSAMXP00005014241.1"/>
    <property type="gene ID" value="ENSAMXG00005007602.1"/>
</dbReference>
<protein>
    <recommendedName>
        <fullName evidence="6">AIG1-type G domain-containing protein</fullName>
    </recommendedName>
</protein>
<organism evidence="7 8">
    <name type="scientific">Astyanax mexicanus</name>
    <name type="common">Blind cave fish</name>
    <name type="synonym">Astyanax fasciatus mexicanus</name>
    <dbReference type="NCBI Taxonomy" id="7994"/>
    <lineage>
        <taxon>Eukaryota</taxon>
        <taxon>Metazoa</taxon>
        <taxon>Chordata</taxon>
        <taxon>Craniata</taxon>
        <taxon>Vertebrata</taxon>
        <taxon>Euteleostomi</taxon>
        <taxon>Actinopterygii</taxon>
        <taxon>Neopterygii</taxon>
        <taxon>Teleostei</taxon>
        <taxon>Ostariophysi</taxon>
        <taxon>Characiformes</taxon>
        <taxon>Characoidei</taxon>
        <taxon>Acestrorhamphidae</taxon>
        <taxon>Acestrorhamphinae</taxon>
        <taxon>Astyanax</taxon>
    </lineage>
</organism>
<name>A0A8B9HLF1_ASTMX</name>
<evidence type="ECO:0000256" key="4">
    <source>
        <dbReference type="SAM" id="Coils"/>
    </source>
</evidence>
<keyword evidence="4" id="KW-0175">Coiled coil</keyword>
<dbReference type="Pfam" id="PF04548">
    <property type="entry name" value="AIG1"/>
    <property type="match status" value="2"/>
</dbReference>
<evidence type="ECO:0000313" key="8">
    <source>
        <dbReference type="Proteomes" id="UP000694621"/>
    </source>
</evidence>
<dbReference type="InterPro" id="IPR006703">
    <property type="entry name" value="G_AIG1"/>
</dbReference>
<feature type="region of interest" description="Disordered" evidence="5">
    <location>
        <begin position="512"/>
        <end position="621"/>
    </location>
</feature>
<sequence length="880" mass="105474">MSLRLNLVLCGNDREQKASISDLILGQRQRSSELSLEPGLTCVRRAGEVSGCSVTLVEMPALCNTLLELMEEDVKDEALRCVSLCDPGVSAFLFIVPVGPLTDEDKGEMEKIQKLFSSRVKDNLIVLFTAHAVRQPVIDFIQRDPEVRNFLAVCHDRHIVVETEMGKFSKQAGEKLVDEIIKRIEAPPYSLHMYMTVQEERVRREVEEEYKEELNKKEKEILELKKQLQQQGDEEEAHGCLRVVLFGKAGSGKSATGNTILGKNEFTTAASMNSVTKVCQKGFGEVLGRTVAVIDTPGLYDPTLSPEQVQQEIVKCILMSAPGPHAFIIVLSVGRVTKDDVETLDMIKTLFGPKAAMFSIVLFTRGDDLEDQTIKEYVENCTIEPVRKMLRDCGDRFMVFNNKEKQDRTQVSEFLTQVEEMIDSNISSRFFTNSMFQEAETSIKKKIKEILQEKEKEIEAEKEKLKTKYNQVMEEMKKRLEEEKQKVHEEKLQIEKHFKEKIEALRKEFNEKAEMEKKKQEMEDNARAKKARMQMEKWQNKINDLEMENKKQRDEFEKQLSDRDEEDKRREERYKQDKEHFQIQQKQAMDKLRKSQEEDYKRKNLEEDRRRQEEEDERRDWERRIKEAEHERKEIQEDLKRKLREWEEEKKRQIKERLEEDRLRKQKHAEELRSKQEEQERMRETFERDMEEERLWRKEEKRQWREESERKDREYEEKKRTMEAQMKEQYEQMEKMRREEQERRKQEDEERRAEERKRLQEREEDIKRQWREDIKKREAESIAREEKEKRDHEEVKKKHDQEMKDIKNKYDDVARQQAEQLNEFNESKQKHFQELTEEHQKKYELLNNLYKLTEGQQSEEIQKLRAEIDKLKKKSNCTIS</sequence>
<evidence type="ECO:0000256" key="5">
    <source>
        <dbReference type="SAM" id="MobiDB-lite"/>
    </source>
</evidence>
<dbReference type="FunFam" id="3.40.50.300:FF:000366">
    <property type="entry name" value="GTPase, IMAP family member 2"/>
    <property type="match status" value="1"/>
</dbReference>
<dbReference type="AlphaFoldDB" id="A0A8B9HLF1"/>
<feature type="region of interest" description="Disordered" evidence="5">
    <location>
        <begin position="657"/>
        <end position="762"/>
    </location>
</feature>
<dbReference type="PANTHER" id="PTHR10903:SF170">
    <property type="entry name" value="GTPASE IMAP FAMILY MEMBER 7"/>
    <property type="match status" value="1"/>
</dbReference>
<dbReference type="PROSITE" id="PS51720">
    <property type="entry name" value="G_AIG1"/>
    <property type="match status" value="1"/>
</dbReference>
<dbReference type="PANTHER" id="PTHR10903">
    <property type="entry name" value="GTPASE, IMAP FAMILY MEMBER-RELATED"/>
    <property type="match status" value="1"/>
</dbReference>
<evidence type="ECO:0000256" key="1">
    <source>
        <dbReference type="ARBA" id="ARBA00008535"/>
    </source>
</evidence>
<keyword evidence="3" id="KW-0342">GTP-binding</keyword>
<evidence type="ECO:0000256" key="3">
    <source>
        <dbReference type="ARBA" id="ARBA00023134"/>
    </source>
</evidence>
<evidence type="ECO:0000313" key="7">
    <source>
        <dbReference type="Ensembl" id="ENSAMXP00005014241.1"/>
    </source>
</evidence>
<dbReference type="CDD" id="cd01852">
    <property type="entry name" value="AIG1"/>
    <property type="match status" value="1"/>
</dbReference>
<dbReference type="Gene3D" id="3.40.50.300">
    <property type="entry name" value="P-loop containing nucleotide triphosphate hydrolases"/>
    <property type="match status" value="2"/>
</dbReference>